<evidence type="ECO:0000256" key="1">
    <source>
        <dbReference type="SAM" id="Phobius"/>
    </source>
</evidence>
<evidence type="ECO:0000313" key="2">
    <source>
        <dbReference type="EMBL" id="CAA7406916.1"/>
    </source>
</evidence>
<dbReference type="OrthoDB" id="1939324at2759"/>
<proteinExistence type="predicted"/>
<protein>
    <submittedName>
        <fullName evidence="2">Uncharacterized protein</fullName>
    </submittedName>
</protein>
<keyword evidence="1" id="KW-0472">Membrane</keyword>
<keyword evidence="1" id="KW-0812">Transmembrane</keyword>
<evidence type="ECO:0000313" key="3">
    <source>
        <dbReference type="Proteomes" id="UP000663760"/>
    </source>
</evidence>
<sequence length="236" mass="25623">MLVTTQQEEGRTDLGMVSLLFLFLFLVFLVGGGVLVLLVLGDEVVHVALGLGELHLVHALAGVPVEEGLAAEHGGELLADPVEHLLDGEGGSDTRAEKEREERETTYRVALYGSTTVSETFGDGKTEKVSIMRSGYSSLILEMRRVPMPDPVPPPNEWQTWNPVSSRKGREKDQWRSACLSALRVVTLGPVIPGTGLPEHEVIRTEDLAKRSGADGHRPGNVPPPTRFIVVHVDAL</sequence>
<reference evidence="2" key="1">
    <citation type="submission" date="2020-02" db="EMBL/GenBank/DDBJ databases">
        <authorList>
            <person name="Scholz U."/>
            <person name="Mascher M."/>
            <person name="Fiebig A."/>
        </authorList>
    </citation>
    <scope>NUCLEOTIDE SEQUENCE</scope>
</reference>
<feature type="transmembrane region" description="Helical" evidence="1">
    <location>
        <begin position="20"/>
        <end position="40"/>
    </location>
</feature>
<organism evidence="2 3">
    <name type="scientific">Spirodela intermedia</name>
    <name type="common">Intermediate duckweed</name>
    <dbReference type="NCBI Taxonomy" id="51605"/>
    <lineage>
        <taxon>Eukaryota</taxon>
        <taxon>Viridiplantae</taxon>
        <taxon>Streptophyta</taxon>
        <taxon>Embryophyta</taxon>
        <taxon>Tracheophyta</taxon>
        <taxon>Spermatophyta</taxon>
        <taxon>Magnoliopsida</taxon>
        <taxon>Liliopsida</taxon>
        <taxon>Araceae</taxon>
        <taxon>Lemnoideae</taxon>
        <taxon>Spirodela</taxon>
    </lineage>
</organism>
<name>A0A7I8LBA7_SPIIN</name>
<dbReference type="EMBL" id="LR746276">
    <property type="protein sequence ID" value="CAA7406916.1"/>
    <property type="molecule type" value="Genomic_DNA"/>
</dbReference>
<gene>
    <name evidence="2" type="ORF">SI8410_13017594</name>
</gene>
<dbReference type="AlphaFoldDB" id="A0A7I8LBA7"/>
<keyword evidence="1" id="KW-1133">Transmembrane helix</keyword>
<keyword evidence="3" id="KW-1185">Reference proteome</keyword>
<dbReference type="Proteomes" id="UP000663760">
    <property type="component" value="Chromosome 13"/>
</dbReference>
<accession>A0A7I8LBA7</accession>